<feature type="compositionally biased region" description="Basic and acidic residues" evidence="4">
    <location>
        <begin position="339"/>
        <end position="351"/>
    </location>
</feature>
<dbReference type="Pfam" id="PF07052">
    <property type="entry name" value="Hep_59"/>
    <property type="match status" value="1"/>
</dbReference>
<dbReference type="PANTHER" id="PTHR13486">
    <property type="entry name" value="TELOMERE LENGTH AND SILENCING PROTEIN 1 TLS1 FAMILY MEMBER"/>
    <property type="match status" value="1"/>
</dbReference>
<proteinExistence type="inferred from homology"/>
<evidence type="ECO:0000256" key="1">
    <source>
        <dbReference type="ARBA" id="ARBA00004123"/>
    </source>
</evidence>
<evidence type="ECO:0000256" key="2">
    <source>
        <dbReference type="ARBA" id="ARBA00007643"/>
    </source>
</evidence>
<comment type="caution">
    <text evidence="5">The sequence shown here is derived from an EMBL/GenBank/DDBJ whole genome shotgun (WGS) entry which is preliminary data.</text>
</comment>
<feature type="compositionally biased region" description="Polar residues" evidence="4">
    <location>
        <begin position="1"/>
        <end position="14"/>
    </location>
</feature>
<evidence type="ECO:0000313" key="6">
    <source>
        <dbReference type="Proteomes" id="UP001590951"/>
    </source>
</evidence>
<feature type="region of interest" description="Disordered" evidence="4">
    <location>
        <begin position="304"/>
        <end position="351"/>
    </location>
</feature>
<accession>A0ABR4BQ62</accession>
<feature type="region of interest" description="Disordered" evidence="4">
    <location>
        <begin position="1"/>
        <end position="74"/>
    </location>
</feature>
<protein>
    <recommendedName>
        <fullName evidence="7">Hepatocellular carcinoma-associated antigen 59-domain-containing protein</fullName>
    </recommendedName>
</protein>
<gene>
    <name evidence="5" type="ORF">ABVK25_000261</name>
</gene>
<keyword evidence="6" id="KW-1185">Reference proteome</keyword>
<sequence>MDTNIQNDGQTSSDLFRPAKRRKFYRKRNDSEDEDLPKAADSSVLPPEPMTVDELIGREGDIPAPQEQSEEDRRLSIADILRQRKAAQRRKGGIEFTNLNTSNTTTPQPSDALIEKEDEIPADIKSVIERFAPQTGQITETTDKHMMAYIDSELAKRQHQNQSTSTLSHIGQGLSHNGALVDAGIQRTPAALGKLHEIDLGPDATLRNIARTEAAQQKLGGAEPDIDKKTGKARLRKDGKPYGWRKRRNSDDVKRDNLVEEVMRESRLEIYDEPDEDEGADGDQAADDRIAEQFRREFIDAISSRKQKAVQEKKPVKGKVVDDRPKGPKLGGSRSARAAMREKEEAAARKK</sequence>
<feature type="compositionally biased region" description="Acidic residues" evidence="4">
    <location>
        <begin position="271"/>
        <end position="285"/>
    </location>
</feature>
<feature type="compositionally biased region" description="Basic and acidic residues" evidence="4">
    <location>
        <begin position="225"/>
        <end position="240"/>
    </location>
</feature>
<evidence type="ECO:0000313" key="5">
    <source>
        <dbReference type="EMBL" id="KAL2058969.1"/>
    </source>
</evidence>
<feature type="region of interest" description="Disordered" evidence="4">
    <location>
        <begin position="266"/>
        <end position="292"/>
    </location>
</feature>
<comment type="subcellular location">
    <subcellularLocation>
        <location evidence="1">Nucleus</location>
    </subcellularLocation>
</comment>
<dbReference type="Proteomes" id="UP001590951">
    <property type="component" value="Unassembled WGS sequence"/>
</dbReference>
<dbReference type="PANTHER" id="PTHR13486:SF2">
    <property type="entry name" value="SPLICING FACTOR C9ORF78"/>
    <property type="match status" value="1"/>
</dbReference>
<feature type="compositionally biased region" description="Basic and acidic residues" evidence="4">
    <location>
        <begin position="309"/>
        <end position="326"/>
    </location>
</feature>
<name>A0ABR4BQ62_9LECA</name>
<reference evidence="5 6" key="1">
    <citation type="submission" date="2024-09" db="EMBL/GenBank/DDBJ databases">
        <title>Rethinking Asexuality: The Enigmatic Case of Functional Sexual Genes in Lepraria (Stereocaulaceae).</title>
        <authorList>
            <person name="Doellman M."/>
            <person name="Sun Y."/>
            <person name="Barcenas-Pena A."/>
            <person name="Lumbsch H.T."/>
            <person name="Grewe F."/>
        </authorList>
    </citation>
    <scope>NUCLEOTIDE SEQUENCE [LARGE SCALE GENOMIC DNA]</scope>
    <source>
        <strain evidence="5 6">Grewe 0041</strain>
    </source>
</reference>
<organism evidence="5 6">
    <name type="scientific">Lepraria finkii</name>
    <dbReference type="NCBI Taxonomy" id="1340010"/>
    <lineage>
        <taxon>Eukaryota</taxon>
        <taxon>Fungi</taxon>
        <taxon>Dikarya</taxon>
        <taxon>Ascomycota</taxon>
        <taxon>Pezizomycotina</taxon>
        <taxon>Lecanoromycetes</taxon>
        <taxon>OSLEUM clade</taxon>
        <taxon>Lecanoromycetidae</taxon>
        <taxon>Lecanorales</taxon>
        <taxon>Lecanorineae</taxon>
        <taxon>Stereocaulaceae</taxon>
        <taxon>Lepraria</taxon>
    </lineage>
</organism>
<keyword evidence="3" id="KW-0539">Nucleus</keyword>
<dbReference type="InterPro" id="IPR010756">
    <property type="entry name" value="Tls1-like"/>
</dbReference>
<evidence type="ECO:0000256" key="4">
    <source>
        <dbReference type="SAM" id="MobiDB-lite"/>
    </source>
</evidence>
<dbReference type="EMBL" id="JBHFEH010000001">
    <property type="protein sequence ID" value="KAL2058969.1"/>
    <property type="molecule type" value="Genomic_DNA"/>
</dbReference>
<comment type="similarity">
    <text evidence="2">Belongs to the TLS1 family.</text>
</comment>
<evidence type="ECO:0008006" key="7">
    <source>
        <dbReference type="Google" id="ProtNLM"/>
    </source>
</evidence>
<feature type="region of interest" description="Disordered" evidence="4">
    <location>
        <begin position="215"/>
        <end position="248"/>
    </location>
</feature>
<evidence type="ECO:0000256" key="3">
    <source>
        <dbReference type="ARBA" id="ARBA00023242"/>
    </source>
</evidence>